<accession>A0A644XQZ5</accession>
<dbReference type="PANTHER" id="PTHR38782:SF1">
    <property type="entry name" value="SIGMA-E FACTOR REGULATORY PROTEIN RSEB"/>
    <property type="match status" value="1"/>
</dbReference>
<name>A0A644XQZ5_9ZZZZ</name>
<keyword evidence="4" id="KW-0574">Periplasm</keyword>
<dbReference type="AlphaFoldDB" id="A0A644XQZ5"/>
<feature type="domain" description="MucB/RseB N-terminal" evidence="5">
    <location>
        <begin position="4"/>
        <end position="139"/>
    </location>
</feature>
<evidence type="ECO:0000256" key="4">
    <source>
        <dbReference type="ARBA" id="ARBA00022764"/>
    </source>
</evidence>
<dbReference type="Pfam" id="PF03888">
    <property type="entry name" value="MucB_RseB"/>
    <property type="match status" value="1"/>
</dbReference>
<comment type="subcellular location">
    <subcellularLocation>
        <location evidence="1">Periplasm</location>
    </subcellularLocation>
</comment>
<dbReference type="InterPro" id="IPR033436">
    <property type="entry name" value="MucB/RseB_C"/>
</dbReference>
<protein>
    <submittedName>
        <fullName evidence="7">Sigma factor AlgU regulatory protein MucB</fullName>
    </submittedName>
</protein>
<dbReference type="CDD" id="cd16327">
    <property type="entry name" value="RseB"/>
    <property type="match status" value="1"/>
</dbReference>
<evidence type="ECO:0000313" key="7">
    <source>
        <dbReference type="EMBL" id="MPM18198.1"/>
    </source>
</evidence>
<dbReference type="GO" id="GO:0030288">
    <property type="term" value="C:outer membrane-bounded periplasmic space"/>
    <property type="evidence" value="ECO:0007669"/>
    <property type="project" value="TreeGrafter"/>
</dbReference>
<comment type="similarity">
    <text evidence="2">Belongs to the RseB family.</text>
</comment>
<feature type="domain" description="MucB/RseB C-terminal" evidence="6">
    <location>
        <begin position="159"/>
        <end position="271"/>
    </location>
</feature>
<reference evidence="7" key="1">
    <citation type="submission" date="2019-08" db="EMBL/GenBank/DDBJ databases">
        <authorList>
            <person name="Kucharzyk K."/>
            <person name="Murdoch R.W."/>
            <person name="Higgins S."/>
            <person name="Loffler F."/>
        </authorList>
    </citation>
    <scope>NUCLEOTIDE SEQUENCE</scope>
</reference>
<dbReference type="EMBL" id="VSSQ01002937">
    <property type="protein sequence ID" value="MPM18198.1"/>
    <property type="molecule type" value="Genomic_DNA"/>
</dbReference>
<keyword evidence="3" id="KW-0732">Signal</keyword>
<organism evidence="7">
    <name type="scientific">bioreactor metagenome</name>
    <dbReference type="NCBI Taxonomy" id="1076179"/>
    <lineage>
        <taxon>unclassified sequences</taxon>
        <taxon>metagenomes</taxon>
        <taxon>ecological metagenomes</taxon>
    </lineage>
</organism>
<gene>
    <name evidence="7" type="primary">mucB</name>
    <name evidence="7" type="ORF">SDC9_64604</name>
</gene>
<evidence type="ECO:0000256" key="1">
    <source>
        <dbReference type="ARBA" id="ARBA00004418"/>
    </source>
</evidence>
<dbReference type="PANTHER" id="PTHR38782">
    <property type="match status" value="1"/>
</dbReference>
<dbReference type="GO" id="GO:0032885">
    <property type="term" value="P:regulation of polysaccharide biosynthetic process"/>
    <property type="evidence" value="ECO:0007669"/>
    <property type="project" value="TreeGrafter"/>
</dbReference>
<evidence type="ECO:0000259" key="6">
    <source>
        <dbReference type="Pfam" id="PF17188"/>
    </source>
</evidence>
<dbReference type="GO" id="GO:0045152">
    <property type="term" value="F:antisigma factor binding"/>
    <property type="evidence" value="ECO:0007669"/>
    <property type="project" value="TreeGrafter"/>
</dbReference>
<comment type="caution">
    <text evidence="7">The sequence shown here is derived from an EMBL/GenBank/DDBJ whole genome shotgun (WGS) entry which is preliminary data.</text>
</comment>
<proteinExistence type="inferred from homology"/>
<dbReference type="Pfam" id="PF17188">
    <property type="entry name" value="MucB_RseB_C"/>
    <property type="match status" value="1"/>
</dbReference>
<sequence>MQLEHDIERLEALSGTPRIVYRQNAEVRTFSPNERVVRIESREMPRKFVRAKGISAESLAEHYVAQLSGPERVAGRNADLLMLRPRDAWRFGYRVWLDRDSGLVLKWQTVAPSGRVLEQAAFSELDMDTPVSGAQIAAMMNDVVGYRVITKSRDPATLQAHGWQLPVPVDGFMLLNCTQKHKRAANGETPQAPPEVRKTRESGVQCVYSDGLASISVFLEPYSEERHGSYQGQELRLGATHTLSGRVASDGWVTMVGEVPLATLHRFASAIKQTAH</sequence>
<dbReference type="InterPro" id="IPR005588">
    <property type="entry name" value="MucB_RseB"/>
</dbReference>
<dbReference type="PIRSF" id="PIRSF005427">
    <property type="entry name" value="RseB"/>
    <property type="match status" value="1"/>
</dbReference>
<dbReference type="Gene3D" id="3.30.200.100">
    <property type="entry name" value="MucB/RseB, C-terminal domain"/>
    <property type="match status" value="1"/>
</dbReference>
<dbReference type="InterPro" id="IPR033434">
    <property type="entry name" value="MucB/RseB_N"/>
</dbReference>
<evidence type="ECO:0000259" key="5">
    <source>
        <dbReference type="Pfam" id="PF03888"/>
    </source>
</evidence>
<dbReference type="Gene3D" id="2.50.20.10">
    <property type="entry name" value="Lipoprotein localisation LolA/LolB/LppX"/>
    <property type="match status" value="1"/>
</dbReference>
<evidence type="ECO:0000256" key="3">
    <source>
        <dbReference type="ARBA" id="ARBA00022729"/>
    </source>
</evidence>
<evidence type="ECO:0000256" key="2">
    <source>
        <dbReference type="ARBA" id="ARBA00008150"/>
    </source>
</evidence>
<dbReference type="InterPro" id="IPR038484">
    <property type="entry name" value="MucB/RseB_C_sf"/>
</dbReference>